<feature type="non-terminal residue" evidence="1">
    <location>
        <position position="1"/>
    </location>
</feature>
<proteinExistence type="predicted"/>
<organism evidence="1 2">
    <name type="scientific">Coniella lustricola</name>
    <dbReference type="NCBI Taxonomy" id="2025994"/>
    <lineage>
        <taxon>Eukaryota</taxon>
        <taxon>Fungi</taxon>
        <taxon>Dikarya</taxon>
        <taxon>Ascomycota</taxon>
        <taxon>Pezizomycotina</taxon>
        <taxon>Sordariomycetes</taxon>
        <taxon>Sordariomycetidae</taxon>
        <taxon>Diaporthales</taxon>
        <taxon>Schizoparmaceae</taxon>
        <taxon>Coniella</taxon>
    </lineage>
</organism>
<dbReference type="Proteomes" id="UP000241462">
    <property type="component" value="Unassembled WGS sequence"/>
</dbReference>
<dbReference type="EMBL" id="KZ678538">
    <property type="protein sequence ID" value="PSR80195.1"/>
    <property type="molecule type" value="Genomic_DNA"/>
</dbReference>
<protein>
    <submittedName>
        <fullName evidence="1">Uncharacterized protein</fullName>
    </submittedName>
</protein>
<evidence type="ECO:0000313" key="1">
    <source>
        <dbReference type="EMBL" id="PSR80195.1"/>
    </source>
</evidence>
<dbReference type="AlphaFoldDB" id="A0A2T2ZZQ8"/>
<accession>A0A2T2ZZQ8</accession>
<evidence type="ECO:0000313" key="2">
    <source>
        <dbReference type="Proteomes" id="UP000241462"/>
    </source>
</evidence>
<gene>
    <name evidence="1" type="ORF">BD289DRAFT_490986</name>
</gene>
<name>A0A2T2ZZQ8_9PEZI</name>
<sequence length="150" mass="16289">CPSVGTIVAWLKENTKVGKNTVFYTGSATSRNAQAFAATIEGAQTFTSAFMTGDLKSKGFETWLDECGGSACEQDLLIPRMSEALAKASADTSYVMVKEGEKIDTSKIWSTAEYPALQSNKVEVWAVNSATKDFTTNLQKKRYDGTTTFP</sequence>
<dbReference type="InParanoid" id="A0A2T2ZZQ8"/>
<dbReference type="OrthoDB" id="3501261at2759"/>
<reference evidence="1 2" key="1">
    <citation type="journal article" date="2018" name="Mycol. Prog.">
        <title>Coniella lustricola, a new species from submerged detritus.</title>
        <authorList>
            <person name="Raudabaugh D.B."/>
            <person name="Iturriaga T."/>
            <person name="Carver A."/>
            <person name="Mondo S."/>
            <person name="Pangilinan J."/>
            <person name="Lipzen A."/>
            <person name="He G."/>
            <person name="Amirebrahimi M."/>
            <person name="Grigoriev I.V."/>
            <person name="Miller A.N."/>
        </authorList>
    </citation>
    <scope>NUCLEOTIDE SEQUENCE [LARGE SCALE GENOMIC DNA]</scope>
    <source>
        <strain evidence="1 2">B22-T-1</strain>
    </source>
</reference>
<keyword evidence="2" id="KW-1185">Reference proteome</keyword>